<keyword evidence="6 9" id="KW-1133">Transmembrane helix</keyword>
<evidence type="ECO:0000256" key="2">
    <source>
        <dbReference type="ARBA" id="ARBA00008472"/>
    </source>
</evidence>
<keyword evidence="5 9" id="KW-0812">Transmembrane</keyword>
<evidence type="ECO:0000256" key="4">
    <source>
        <dbReference type="ARBA" id="ARBA00022448"/>
    </source>
</evidence>
<accession>A0A6B9WH33</accession>
<dbReference type="PANTHER" id="PTHR11058:SF9">
    <property type="entry name" value="NADH-UBIQUINONE OXIDOREDUCTASE CHAIN 3"/>
    <property type="match status" value="1"/>
</dbReference>
<dbReference type="GO" id="GO:0008137">
    <property type="term" value="F:NADH dehydrogenase (ubiquinone) activity"/>
    <property type="evidence" value="ECO:0007669"/>
    <property type="project" value="UniProtKB-UniRule"/>
</dbReference>
<gene>
    <name evidence="10" type="primary">nad3</name>
</gene>
<keyword evidence="7 9" id="KW-0472">Membrane</keyword>
<geneLocation type="mitochondrion" evidence="10"/>
<evidence type="ECO:0000256" key="8">
    <source>
        <dbReference type="ARBA" id="ARBA00049551"/>
    </source>
</evidence>
<evidence type="ECO:0000256" key="9">
    <source>
        <dbReference type="RuleBase" id="RU003640"/>
    </source>
</evidence>
<keyword evidence="9" id="KW-0249">Electron transport</keyword>
<dbReference type="EMBL" id="MK270527">
    <property type="protein sequence ID" value="QHQ98541.1"/>
    <property type="molecule type" value="Genomic_DNA"/>
</dbReference>
<comment type="similarity">
    <text evidence="2 9">Belongs to the complex I subunit 3 family.</text>
</comment>
<dbReference type="GO" id="GO:0030964">
    <property type="term" value="C:NADH dehydrogenase complex"/>
    <property type="evidence" value="ECO:0007669"/>
    <property type="project" value="TreeGrafter"/>
</dbReference>
<feature type="transmembrane region" description="Helical" evidence="9">
    <location>
        <begin position="81"/>
        <end position="102"/>
    </location>
</feature>
<protein>
    <recommendedName>
        <fullName evidence="3 9">NADH-ubiquinone oxidoreductase chain 3</fullName>
        <ecNumber evidence="9">7.1.1.2</ecNumber>
    </recommendedName>
</protein>
<dbReference type="PANTHER" id="PTHR11058">
    <property type="entry name" value="NADH-UBIQUINONE OXIDOREDUCTASE CHAIN 3"/>
    <property type="match status" value="1"/>
</dbReference>
<dbReference type="Pfam" id="PF00507">
    <property type="entry name" value="Oxidored_q4"/>
    <property type="match status" value="1"/>
</dbReference>
<comment type="subcellular location">
    <subcellularLocation>
        <location evidence="1">Membrane</location>
    </subcellularLocation>
    <subcellularLocation>
        <location evidence="9">Mitochondrion membrane</location>
        <topology evidence="9">Multi-pass membrane protein</topology>
    </subcellularLocation>
</comment>
<evidence type="ECO:0000256" key="7">
    <source>
        <dbReference type="ARBA" id="ARBA00023136"/>
    </source>
</evidence>
<comment type="function">
    <text evidence="9">Core subunit of the mitochondrial membrane respiratory chain NADH dehydrogenase (Complex I) which catalyzes electron transfer from NADH through the respiratory chain, using ubiquinone as an electron acceptor. Essential for the catalytic activity of complex I.</text>
</comment>
<dbReference type="InterPro" id="IPR038430">
    <property type="entry name" value="NDAH_ubi_oxred_su3_sf"/>
</dbReference>
<reference evidence="10" key="1">
    <citation type="journal article" date="2019" name="Zool. Scr.">
        <title>Mitochondrial genome reorganization characterizes various lineages of mesostigmatid mites (Acari: Parasitiformes).</title>
        <authorList>
            <person name="Li W.-N."/>
            <person name="Shao R."/>
            <person name="Zhang Q."/>
            <person name="Deng W."/>
            <person name="Xue X.-F."/>
        </authorList>
    </citation>
    <scope>NUCLEOTIDE SEQUENCE</scope>
</reference>
<evidence type="ECO:0000256" key="5">
    <source>
        <dbReference type="ARBA" id="ARBA00022692"/>
    </source>
</evidence>
<keyword evidence="9" id="KW-1278">Translocase</keyword>
<feature type="transmembrane region" description="Helical" evidence="9">
    <location>
        <begin position="52"/>
        <end position="75"/>
    </location>
</feature>
<evidence type="ECO:0000256" key="3">
    <source>
        <dbReference type="ARBA" id="ARBA00021007"/>
    </source>
</evidence>
<dbReference type="EC" id="7.1.1.2" evidence="9"/>
<evidence type="ECO:0000256" key="6">
    <source>
        <dbReference type="ARBA" id="ARBA00022989"/>
    </source>
</evidence>
<keyword evidence="9 10" id="KW-0496">Mitochondrion</keyword>
<dbReference type="InterPro" id="IPR000440">
    <property type="entry name" value="NADH_UbQ/plastoQ_OxRdtase_su3"/>
</dbReference>
<proteinExistence type="inferred from homology"/>
<feature type="transmembrane region" description="Helical" evidence="9">
    <location>
        <begin position="6"/>
        <end position="22"/>
    </location>
</feature>
<keyword evidence="9" id="KW-0520">NAD</keyword>
<dbReference type="GO" id="GO:0031966">
    <property type="term" value="C:mitochondrial membrane"/>
    <property type="evidence" value="ECO:0007669"/>
    <property type="project" value="UniProtKB-SubCell"/>
</dbReference>
<organism evidence="10">
    <name type="scientific">Macrocheles nataliae</name>
    <dbReference type="NCBI Taxonomy" id="2058476"/>
    <lineage>
        <taxon>Eukaryota</taxon>
        <taxon>Metazoa</taxon>
        <taxon>Ecdysozoa</taxon>
        <taxon>Arthropoda</taxon>
        <taxon>Chelicerata</taxon>
        <taxon>Arachnida</taxon>
        <taxon>Acari</taxon>
        <taxon>Parasitiformes</taxon>
        <taxon>Mesostigmata</taxon>
        <taxon>Gamasina</taxon>
        <taxon>Eviphidoidea</taxon>
        <taxon>Macrochelidae</taxon>
        <taxon>Macrocheles</taxon>
    </lineage>
</organism>
<comment type="catalytic activity">
    <reaction evidence="8 9">
        <text>a ubiquinone + NADH + 5 H(+)(in) = a ubiquinol + NAD(+) + 4 H(+)(out)</text>
        <dbReference type="Rhea" id="RHEA:29091"/>
        <dbReference type="Rhea" id="RHEA-COMP:9565"/>
        <dbReference type="Rhea" id="RHEA-COMP:9566"/>
        <dbReference type="ChEBI" id="CHEBI:15378"/>
        <dbReference type="ChEBI" id="CHEBI:16389"/>
        <dbReference type="ChEBI" id="CHEBI:17976"/>
        <dbReference type="ChEBI" id="CHEBI:57540"/>
        <dbReference type="ChEBI" id="CHEBI:57945"/>
        <dbReference type="EC" id="7.1.1.2"/>
    </reaction>
</comment>
<evidence type="ECO:0000313" key="10">
    <source>
        <dbReference type="EMBL" id="QHQ98541.1"/>
    </source>
</evidence>
<sequence>MLLCMILFPMLIYSMLLIFLNNKNIFSKEKMSPFECGFEPFLKNRIPFSLRFFKIAVIFIIFDIEIILILPIPFLMNNMSLYTSLTFIILMMIILLGLFIEWQQGSLSWIK</sequence>
<keyword evidence="9" id="KW-0679">Respiratory chain</keyword>
<keyword evidence="4 9" id="KW-0813">Transport</keyword>
<name>A0A6B9WH33_9ACAR</name>
<dbReference type="Gene3D" id="1.20.58.1610">
    <property type="entry name" value="NADH:ubiquinone/plastoquinone oxidoreductase, chain 3"/>
    <property type="match status" value="1"/>
</dbReference>
<keyword evidence="9" id="KW-0830">Ubiquinone</keyword>
<evidence type="ECO:0000256" key="1">
    <source>
        <dbReference type="ARBA" id="ARBA00004370"/>
    </source>
</evidence>
<dbReference type="AlphaFoldDB" id="A0A6B9WH33"/>